<gene>
    <name evidence="2" type="ORF">ODI_03405</name>
    <name evidence="3" type="ORF">ODI_R0791</name>
</gene>
<proteinExistence type="predicted"/>
<protein>
    <submittedName>
        <fullName evidence="2">Uncharacterized protein</fullName>
    </submittedName>
</protein>
<sequence length="171" mass="18793">MLGFGIGLPSFQGCEDARTPPGLVRSGVGGPEQGRGRRGGRRRVCVVCHAKFSAARAYRPTFEATESTPHAEGIHCVLLRFSQTKTRLRGLERLPRSSIQQKITPSPERTPCCTSFRFISCWLSPCRRCSSSPRYGSGRSSACTPASKAWRAVSRARPATRKARPGAPRRY</sequence>
<evidence type="ECO:0000313" key="3">
    <source>
        <dbReference type="EMBL" id="SOE47356.1"/>
    </source>
</evidence>
<dbReference type="EMBL" id="LT907988">
    <property type="protein sequence ID" value="SOE47356.1"/>
    <property type="molecule type" value="Genomic_DNA"/>
</dbReference>
<reference evidence="2 4" key="1">
    <citation type="submission" date="2016-06" db="EMBL/GenBank/DDBJ databases">
        <authorList>
            <person name="Kjaerup R.B."/>
            <person name="Dalgaard T.S."/>
            <person name="Juul-Madsen H.R."/>
        </authorList>
    </citation>
    <scope>NUCLEOTIDE SEQUENCE [LARGE SCALE GENOMIC DNA]</scope>
    <source>
        <strain evidence="2">Orrdi1</strain>
    </source>
</reference>
<evidence type="ECO:0000313" key="4">
    <source>
        <dbReference type="Proteomes" id="UP000078558"/>
    </source>
</evidence>
<name>A0A1C3K0N4_9BURK</name>
<dbReference type="EMBL" id="FLRC01000013">
    <property type="protein sequence ID" value="SBT25069.1"/>
    <property type="molecule type" value="Genomic_DNA"/>
</dbReference>
<organism evidence="2 4">
    <name type="scientific">Orrella dioscoreae</name>
    <dbReference type="NCBI Taxonomy" id="1851544"/>
    <lineage>
        <taxon>Bacteria</taxon>
        <taxon>Pseudomonadati</taxon>
        <taxon>Pseudomonadota</taxon>
        <taxon>Betaproteobacteria</taxon>
        <taxon>Burkholderiales</taxon>
        <taxon>Alcaligenaceae</taxon>
        <taxon>Orrella</taxon>
    </lineage>
</organism>
<dbReference type="STRING" id="1851544.ODI_03405"/>
<feature type="region of interest" description="Disordered" evidence="1">
    <location>
        <begin position="17"/>
        <end position="38"/>
    </location>
</feature>
<evidence type="ECO:0000313" key="2">
    <source>
        <dbReference type="EMBL" id="SBT25069.1"/>
    </source>
</evidence>
<evidence type="ECO:0000256" key="1">
    <source>
        <dbReference type="SAM" id="MobiDB-lite"/>
    </source>
</evidence>
<keyword evidence="4" id="KW-1185">Reference proteome</keyword>
<dbReference type="Proteomes" id="UP000078558">
    <property type="component" value="Chromosome I"/>
</dbReference>
<accession>A0A1C3K0N4</accession>
<dbReference type="AlphaFoldDB" id="A0A1C3K0N4"/>
<reference evidence="3 4" key="2">
    <citation type="submission" date="2017-08" db="EMBL/GenBank/DDBJ databases">
        <authorList>
            <person name="de Groot N.N."/>
        </authorList>
    </citation>
    <scope>NUCLEOTIDE SEQUENCE [LARGE SCALE GENOMIC DNA]</scope>
    <source>
        <strain evidence="3">Orrdi1</strain>
    </source>
</reference>
<dbReference type="KEGG" id="odi:ODI_R0791"/>